<evidence type="ECO:0000313" key="2">
    <source>
        <dbReference type="Proteomes" id="UP000492821"/>
    </source>
</evidence>
<feature type="transmembrane region" description="Helical" evidence="1">
    <location>
        <begin position="179"/>
        <end position="202"/>
    </location>
</feature>
<feature type="transmembrane region" description="Helical" evidence="1">
    <location>
        <begin position="88"/>
        <end position="112"/>
    </location>
</feature>
<reference evidence="3" key="2">
    <citation type="submission" date="2020-10" db="UniProtKB">
        <authorList>
            <consortium name="WormBaseParasite"/>
        </authorList>
    </citation>
    <scope>IDENTIFICATION</scope>
</reference>
<dbReference type="WBParaSite" id="Pan_g23107.t1">
    <property type="protein sequence ID" value="Pan_g23107.t1"/>
    <property type="gene ID" value="Pan_g23107"/>
</dbReference>
<keyword evidence="1" id="KW-0472">Membrane</keyword>
<keyword evidence="1" id="KW-1133">Transmembrane helix</keyword>
<feature type="transmembrane region" description="Helical" evidence="1">
    <location>
        <begin position="30"/>
        <end position="52"/>
    </location>
</feature>
<organism evidence="2 3">
    <name type="scientific">Panagrellus redivivus</name>
    <name type="common">Microworm</name>
    <dbReference type="NCBI Taxonomy" id="6233"/>
    <lineage>
        <taxon>Eukaryota</taxon>
        <taxon>Metazoa</taxon>
        <taxon>Ecdysozoa</taxon>
        <taxon>Nematoda</taxon>
        <taxon>Chromadorea</taxon>
        <taxon>Rhabditida</taxon>
        <taxon>Tylenchina</taxon>
        <taxon>Panagrolaimomorpha</taxon>
        <taxon>Panagrolaimoidea</taxon>
        <taxon>Panagrolaimidae</taxon>
        <taxon>Panagrellus</taxon>
    </lineage>
</organism>
<sequence>MPAVIEPVEARPDQSDGVLRVVQKKIYAHYINLAYTLVIGTYFVAFGLYLYFRLTNLVFPDKIIYKRFCEQHENETVVRTGFHYASTLGAFCASEFIQIVCFFLLTISGNFLRIRRHYRYFISMEEKLLLELRYHIRKIMYSTVLQTFVVYIMSSIAVWASIFYMVGMRDEVMDATSAVFIHLFDAAVAIYFIAFPLISFVYHPDIRCSFQNCVSVPADPNETPRRYNAPFRGAQFPTSTSAVHLTAYKRADEDITEPMDLRVRITTTV</sequence>
<reference evidence="2" key="1">
    <citation type="journal article" date="2013" name="Genetics">
        <title>The draft genome and transcriptome of Panagrellus redivivus are shaped by the harsh demands of a free-living lifestyle.</title>
        <authorList>
            <person name="Srinivasan J."/>
            <person name="Dillman A.R."/>
            <person name="Macchietto M.G."/>
            <person name="Heikkinen L."/>
            <person name="Lakso M."/>
            <person name="Fracchia K.M."/>
            <person name="Antoshechkin I."/>
            <person name="Mortazavi A."/>
            <person name="Wong G."/>
            <person name="Sternberg P.W."/>
        </authorList>
    </citation>
    <scope>NUCLEOTIDE SEQUENCE [LARGE SCALE GENOMIC DNA]</scope>
    <source>
        <strain evidence="2">MT8872</strain>
    </source>
</reference>
<protein>
    <submittedName>
        <fullName evidence="3">Serpentine receptor class gamma</fullName>
    </submittedName>
</protein>
<name>A0A7E4VNR8_PANRE</name>
<keyword evidence="2" id="KW-1185">Reference proteome</keyword>
<feature type="transmembrane region" description="Helical" evidence="1">
    <location>
        <begin position="143"/>
        <end position="167"/>
    </location>
</feature>
<keyword evidence="1" id="KW-0812">Transmembrane</keyword>
<proteinExistence type="predicted"/>
<evidence type="ECO:0000313" key="3">
    <source>
        <dbReference type="WBParaSite" id="Pan_g23107.t1"/>
    </source>
</evidence>
<dbReference type="Proteomes" id="UP000492821">
    <property type="component" value="Unassembled WGS sequence"/>
</dbReference>
<dbReference type="AlphaFoldDB" id="A0A7E4VNR8"/>
<evidence type="ECO:0000256" key="1">
    <source>
        <dbReference type="SAM" id="Phobius"/>
    </source>
</evidence>
<accession>A0A7E4VNR8</accession>